<accession>A0A396HFM9</accession>
<evidence type="ECO:0000313" key="2">
    <source>
        <dbReference type="EMBL" id="RHN51408.1"/>
    </source>
</evidence>
<gene>
    <name evidence="2" type="ORF">MtrunA17_Chr6g0468221</name>
</gene>
<dbReference type="Proteomes" id="UP000265566">
    <property type="component" value="Chromosome 6"/>
</dbReference>
<organism evidence="2 3">
    <name type="scientific">Medicago truncatula</name>
    <name type="common">Barrel medic</name>
    <name type="synonym">Medicago tribuloides</name>
    <dbReference type="NCBI Taxonomy" id="3880"/>
    <lineage>
        <taxon>Eukaryota</taxon>
        <taxon>Viridiplantae</taxon>
        <taxon>Streptophyta</taxon>
        <taxon>Embryophyta</taxon>
        <taxon>Tracheophyta</taxon>
        <taxon>Spermatophyta</taxon>
        <taxon>Magnoliopsida</taxon>
        <taxon>eudicotyledons</taxon>
        <taxon>Gunneridae</taxon>
        <taxon>Pentapetalae</taxon>
        <taxon>rosids</taxon>
        <taxon>fabids</taxon>
        <taxon>Fabales</taxon>
        <taxon>Fabaceae</taxon>
        <taxon>Papilionoideae</taxon>
        <taxon>50 kb inversion clade</taxon>
        <taxon>NPAAA clade</taxon>
        <taxon>Hologalegina</taxon>
        <taxon>IRL clade</taxon>
        <taxon>Trifolieae</taxon>
        <taxon>Medicago</taxon>
    </lineage>
</organism>
<dbReference type="Gramene" id="rna35838">
    <property type="protein sequence ID" value="RHN51408.1"/>
    <property type="gene ID" value="gene35838"/>
</dbReference>
<feature type="region of interest" description="Disordered" evidence="1">
    <location>
        <begin position="114"/>
        <end position="151"/>
    </location>
</feature>
<evidence type="ECO:0000256" key="1">
    <source>
        <dbReference type="SAM" id="MobiDB-lite"/>
    </source>
</evidence>
<reference evidence="3" key="1">
    <citation type="journal article" date="2018" name="Nat. Plants">
        <title>Whole-genome landscape of Medicago truncatula symbiotic genes.</title>
        <authorList>
            <person name="Pecrix Y."/>
            <person name="Staton S.E."/>
            <person name="Sallet E."/>
            <person name="Lelandais-Briere C."/>
            <person name="Moreau S."/>
            <person name="Carrere S."/>
            <person name="Blein T."/>
            <person name="Jardinaud M.F."/>
            <person name="Latrasse D."/>
            <person name="Zouine M."/>
            <person name="Zahm M."/>
            <person name="Kreplak J."/>
            <person name="Mayjonade B."/>
            <person name="Satge C."/>
            <person name="Perez M."/>
            <person name="Cauet S."/>
            <person name="Marande W."/>
            <person name="Chantry-Darmon C."/>
            <person name="Lopez-Roques C."/>
            <person name="Bouchez O."/>
            <person name="Berard A."/>
            <person name="Debelle F."/>
            <person name="Munos S."/>
            <person name="Bendahmane A."/>
            <person name="Berges H."/>
            <person name="Niebel A."/>
            <person name="Buitink J."/>
            <person name="Frugier F."/>
            <person name="Benhamed M."/>
            <person name="Crespi M."/>
            <person name="Gouzy J."/>
            <person name="Gamas P."/>
        </authorList>
    </citation>
    <scope>NUCLEOTIDE SEQUENCE [LARGE SCALE GENOMIC DNA]</scope>
    <source>
        <strain evidence="3">cv. Jemalong A17</strain>
    </source>
</reference>
<protein>
    <submittedName>
        <fullName evidence="2">Uncharacterized protein</fullName>
    </submittedName>
</protein>
<name>A0A396HFM9_MEDTR</name>
<sequence>MNRSVHQRGILNALCNVDFFTNEQLGTETGKIINGETLKNMRLISKECYKKLSTNLKESDAVSAIMKDFPPICKQDPLDVQMHFIRNHFETTGIRLSLKDVPETMYGGALPVAKSRKTKRKTMSKDHYLEDSAEKSSKKSKKVKSASGVSNQDVAQLKFQNWLKGIA</sequence>
<evidence type="ECO:0000313" key="3">
    <source>
        <dbReference type="Proteomes" id="UP000265566"/>
    </source>
</evidence>
<feature type="compositionally biased region" description="Basic and acidic residues" evidence="1">
    <location>
        <begin position="123"/>
        <end position="137"/>
    </location>
</feature>
<dbReference type="EMBL" id="PSQE01000006">
    <property type="protein sequence ID" value="RHN51408.1"/>
    <property type="molecule type" value="Genomic_DNA"/>
</dbReference>
<proteinExistence type="predicted"/>
<comment type="caution">
    <text evidence="2">The sequence shown here is derived from an EMBL/GenBank/DDBJ whole genome shotgun (WGS) entry which is preliminary data.</text>
</comment>
<dbReference type="AlphaFoldDB" id="A0A396HFM9"/>